<dbReference type="Proteomes" id="UP000299102">
    <property type="component" value="Unassembled WGS sequence"/>
</dbReference>
<dbReference type="AlphaFoldDB" id="A0A4C2AAS9"/>
<protein>
    <submittedName>
        <fullName evidence="1">Uncharacterized protein</fullName>
    </submittedName>
</protein>
<accession>A0A4C2AAS9</accession>
<keyword evidence="2" id="KW-1185">Reference proteome</keyword>
<proteinExistence type="predicted"/>
<dbReference type="EMBL" id="BGZK01002718">
    <property type="protein sequence ID" value="GBP95997.1"/>
    <property type="molecule type" value="Genomic_DNA"/>
</dbReference>
<evidence type="ECO:0000313" key="2">
    <source>
        <dbReference type="Proteomes" id="UP000299102"/>
    </source>
</evidence>
<comment type="caution">
    <text evidence="1">The sequence shown here is derived from an EMBL/GenBank/DDBJ whole genome shotgun (WGS) entry which is preliminary data.</text>
</comment>
<reference evidence="1 2" key="1">
    <citation type="journal article" date="2019" name="Commun. Biol.">
        <title>The bagworm genome reveals a unique fibroin gene that provides high tensile strength.</title>
        <authorList>
            <person name="Kono N."/>
            <person name="Nakamura H."/>
            <person name="Ohtoshi R."/>
            <person name="Tomita M."/>
            <person name="Numata K."/>
            <person name="Arakawa K."/>
        </authorList>
    </citation>
    <scope>NUCLEOTIDE SEQUENCE [LARGE SCALE GENOMIC DNA]</scope>
</reference>
<sequence>MRAKLDANVSNFANLTSLSHFKIYNAEIKIHRIRSTILTGGYLEVTYEYNNMRTKRNKYAKTAAREARARYARDKKR</sequence>
<evidence type="ECO:0000313" key="1">
    <source>
        <dbReference type="EMBL" id="GBP95997.1"/>
    </source>
</evidence>
<organism evidence="1 2">
    <name type="scientific">Eumeta variegata</name>
    <name type="common">Bagworm moth</name>
    <name type="synonym">Eumeta japonica</name>
    <dbReference type="NCBI Taxonomy" id="151549"/>
    <lineage>
        <taxon>Eukaryota</taxon>
        <taxon>Metazoa</taxon>
        <taxon>Ecdysozoa</taxon>
        <taxon>Arthropoda</taxon>
        <taxon>Hexapoda</taxon>
        <taxon>Insecta</taxon>
        <taxon>Pterygota</taxon>
        <taxon>Neoptera</taxon>
        <taxon>Endopterygota</taxon>
        <taxon>Lepidoptera</taxon>
        <taxon>Glossata</taxon>
        <taxon>Ditrysia</taxon>
        <taxon>Tineoidea</taxon>
        <taxon>Psychidae</taxon>
        <taxon>Oiketicinae</taxon>
        <taxon>Eumeta</taxon>
    </lineage>
</organism>
<gene>
    <name evidence="1" type="ORF">EVAR_66924_1</name>
</gene>
<name>A0A4C2AAS9_EUMVA</name>